<comment type="caution">
    <text evidence="1">The sequence shown here is derived from an EMBL/GenBank/DDBJ whole genome shotgun (WGS) entry which is preliminary data.</text>
</comment>
<dbReference type="Proteomes" id="UP001148662">
    <property type="component" value="Unassembled WGS sequence"/>
</dbReference>
<protein>
    <submittedName>
        <fullName evidence="1">Uncharacterized protein</fullName>
    </submittedName>
</protein>
<name>A0ACC1SFC2_9APHY</name>
<evidence type="ECO:0000313" key="1">
    <source>
        <dbReference type="EMBL" id="KAJ3538599.1"/>
    </source>
</evidence>
<evidence type="ECO:0000313" key="2">
    <source>
        <dbReference type="Proteomes" id="UP001148662"/>
    </source>
</evidence>
<gene>
    <name evidence="1" type="ORF">NM688_g6495</name>
</gene>
<accession>A0ACC1SFC2</accession>
<proteinExistence type="predicted"/>
<keyword evidence="2" id="KW-1185">Reference proteome</keyword>
<dbReference type="EMBL" id="JANHOG010001347">
    <property type="protein sequence ID" value="KAJ3538599.1"/>
    <property type="molecule type" value="Genomic_DNA"/>
</dbReference>
<sequence length="199" mass="21778">MDSPSTSAAALKEEIARLTGAIDRFKSTDIKPRRGTYHPGGRPRNNVYINPNYKPPSKSQTPTPQPPRQPQAKPQPPRSDEKKDVVIGGVTFESSGRSLVRKDCTPSSSSVRQQGPVAPVHDLPYNVTVASSRPAPLTVKPPVSKTSFASTHVAAHFNTKKIPSSGRAYKPKTSRRGRPMNRNMTLTNNRRPNGFVFTP</sequence>
<organism evidence="1 2">
    <name type="scientific">Phlebia brevispora</name>
    <dbReference type="NCBI Taxonomy" id="194682"/>
    <lineage>
        <taxon>Eukaryota</taxon>
        <taxon>Fungi</taxon>
        <taxon>Dikarya</taxon>
        <taxon>Basidiomycota</taxon>
        <taxon>Agaricomycotina</taxon>
        <taxon>Agaricomycetes</taxon>
        <taxon>Polyporales</taxon>
        <taxon>Meruliaceae</taxon>
        <taxon>Phlebia</taxon>
    </lineage>
</organism>
<reference evidence="1" key="1">
    <citation type="submission" date="2022-07" db="EMBL/GenBank/DDBJ databases">
        <title>Genome Sequence of Phlebia brevispora.</title>
        <authorList>
            <person name="Buettner E."/>
        </authorList>
    </citation>
    <scope>NUCLEOTIDE SEQUENCE</scope>
    <source>
        <strain evidence="1">MPL23</strain>
    </source>
</reference>